<dbReference type="KEGG" id="rpla:A4Z71_01910"/>
<evidence type="ECO:0000256" key="1">
    <source>
        <dbReference type="SAM" id="Phobius"/>
    </source>
</evidence>
<feature type="transmembrane region" description="Helical" evidence="1">
    <location>
        <begin position="25"/>
        <end position="46"/>
    </location>
</feature>
<sequence>MTLNNDLLAERYGKSQKTQKRERRFWVVVVAFTVLAFLSWAAVVTVNDAVAVKSKDLAFEVLDETQTRVRFEVTRPNSQAAVCYIQVLNQGFAVVGYKEFVIPAGDEKTSQHEIIVNTTELGVSGLVDSCRDK</sequence>
<dbReference type="Pfam" id="PF14155">
    <property type="entry name" value="DUF4307"/>
    <property type="match status" value="1"/>
</dbReference>
<accession>A0A1D9DYB7</accession>
<keyword evidence="1" id="KW-0472">Membrane</keyword>
<dbReference type="AlphaFoldDB" id="A0A1D9DYB7"/>
<dbReference type="STRING" id="535712.A4Z71_01910"/>
<name>A0A1D9DYB7_9MICO</name>
<protein>
    <recommendedName>
        <fullName evidence="4">DUF4307 domain-containing protein</fullName>
    </recommendedName>
</protein>
<evidence type="ECO:0000313" key="2">
    <source>
        <dbReference type="EMBL" id="AOY55780.1"/>
    </source>
</evidence>
<dbReference type="EMBL" id="CP015208">
    <property type="protein sequence ID" value="AOY55780.1"/>
    <property type="molecule type" value="Genomic_DNA"/>
</dbReference>
<organism evidence="2 3">
    <name type="scientific">Candidatus Rhodoluna planktonica</name>
    <dbReference type="NCBI Taxonomy" id="535712"/>
    <lineage>
        <taxon>Bacteria</taxon>
        <taxon>Bacillati</taxon>
        <taxon>Actinomycetota</taxon>
        <taxon>Actinomycetes</taxon>
        <taxon>Micrococcales</taxon>
        <taxon>Microbacteriaceae</taxon>
        <taxon>Luna cluster</taxon>
        <taxon>Luna-1 subcluster</taxon>
        <taxon>Rhodoluna</taxon>
    </lineage>
</organism>
<evidence type="ECO:0000313" key="3">
    <source>
        <dbReference type="Proteomes" id="UP000243784"/>
    </source>
</evidence>
<evidence type="ECO:0008006" key="4">
    <source>
        <dbReference type="Google" id="ProtNLM"/>
    </source>
</evidence>
<dbReference type="RefSeq" id="WP_070954291.1">
    <property type="nucleotide sequence ID" value="NZ_CP015208.1"/>
</dbReference>
<keyword evidence="1" id="KW-0812">Transmembrane</keyword>
<reference evidence="2 3" key="1">
    <citation type="journal article" date="2016" name="Biochim. Biophys. Acta">
        <title>Photochemical characterization of actinorhodopsin and its functional existence in the natural host.</title>
        <authorList>
            <person name="Nakamura S."/>
            <person name="Kikukawa T."/>
            <person name="Tamogami J."/>
            <person name="Kamiya M."/>
            <person name="Aizawa T."/>
            <person name="Hahn M.W."/>
            <person name="Ihara K."/>
            <person name="Kamo N."/>
            <person name="Demura M."/>
        </authorList>
    </citation>
    <scope>NUCLEOTIDE SEQUENCE [LARGE SCALE GENOMIC DNA]</scope>
    <source>
        <strain evidence="2 3">MWH-Dar1</strain>
    </source>
</reference>
<keyword evidence="1" id="KW-1133">Transmembrane helix</keyword>
<dbReference type="OrthoDB" id="4793644at2"/>
<proteinExistence type="predicted"/>
<gene>
    <name evidence="2" type="ORF">A4Z71_01910</name>
</gene>
<dbReference type="InterPro" id="IPR025443">
    <property type="entry name" value="DUF4307"/>
</dbReference>
<keyword evidence="3" id="KW-1185">Reference proteome</keyword>
<dbReference type="Proteomes" id="UP000243784">
    <property type="component" value="Chromosome"/>
</dbReference>